<sequence length="61" mass="6824">MELTSVALSPLNSQRRSERHRCLPRNRRPGDPRTVPETQTARLPARIIDTAQPHTEPLAAG</sequence>
<feature type="region of interest" description="Disordered" evidence="1">
    <location>
        <begin position="1"/>
        <end position="61"/>
    </location>
</feature>
<name>A0ABR4K9C7_9EURO</name>
<evidence type="ECO:0000256" key="1">
    <source>
        <dbReference type="SAM" id="MobiDB-lite"/>
    </source>
</evidence>
<evidence type="ECO:0000313" key="3">
    <source>
        <dbReference type="Proteomes" id="UP001610446"/>
    </source>
</evidence>
<reference evidence="2 3" key="1">
    <citation type="submission" date="2024-07" db="EMBL/GenBank/DDBJ databases">
        <title>Section-level genome sequencing and comparative genomics of Aspergillus sections Usti and Cavernicolus.</title>
        <authorList>
            <consortium name="Lawrence Berkeley National Laboratory"/>
            <person name="Nybo J.L."/>
            <person name="Vesth T.C."/>
            <person name="Theobald S."/>
            <person name="Frisvad J.C."/>
            <person name="Larsen T.O."/>
            <person name="Kjaerboelling I."/>
            <person name="Rothschild-Mancinelli K."/>
            <person name="Lyhne E.K."/>
            <person name="Kogle M.E."/>
            <person name="Barry K."/>
            <person name="Clum A."/>
            <person name="Na H."/>
            <person name="Ledsgaard L."/>
            <person name="Lin J."/>
            <person name="Lipzen A."/>
            <person name="Kuo A."/>
            <person name="Riley R."/>
            <person name="Mondo S."/>
            <person name="Labutti K."/>
            <person name="Haridas S."/>
            <person name="Pangalinan J."/>
            <person name="Salamov A.A."/>
            <person name="Simmons B.A."/>
            <person name="Magnuson J.K."/>
            <person name="Chen J."/>
            <person name="Drula E."/>
            <person name="Henrissat B."/>
            <person name="Wiebenga A."/>
            <person name="Lubbers R.J."/>
            <person name="Gomes A.C."/>
            <person name="Makela M.R."/>
            <person name="Stajich J."/>
            <person name="Grigoriev I.V."/>
            <person name="Mortensen U.H."/>
            <person name="De Vries R.P."/>
            <person name="Baker S.E."/>
            <person name="Andersen M.R."/>
        </authorList>
    </citation>
    <scope>NUCLEOTIDE SEQUENCE [LARGE SCALE GENOMIC DNA]</scope>
    <source>
        <strain evidence="2 3">CBS 123904</strain>
    </source>
</reference>
<feature type="compositionally biased region" description="Basic residues" evidence="1">
    <location>
        <begin position="17"/>
        <end position="27"/>
    </location>
</feature>
<dbReference type="Proteomes" id="UP001610446">
    <property type="component" value="Unassembled WGS sequence"/>
</dbReference>
<dbReference type="EMBL" id="JBFXLU010000047">
    <property type="protein sequence ID" value="KAL2848854.1"/>
    <property type="molecule type" value="Genomic_DNA"/>
</dbReference>
<comment type="caution">
    <text evidence="2">The sequence shown here is derived from an EMBL/GenBank/DDBJ whole genome shotgun (WGS) entry which is preliminary data.</text>
</comment>
<feature type="compositionally biased region" description="Polar residues" evidence="1">
    <location>
        <begin position="1"/>
        <end position="14"/>
    </location>
</feature>
<gene>
    <name evidence="2" type="ORF">BJY01DRAFT_211455</name>
</gene>
<protein>
    <submittedName>
        <fullName evidence="2">Uncharacterized protein</fullName>
    </submittedName>
</protein>
<accession>A0ABR4K9C7</accession>
<organism evidence="2 3">
    <name type="scientific">Aspergillus pseudoustus</name>
    <dbReference type="NCBI Taxonomy" id="1810923"/>
    <lineage>
        <taxon>Eukaryota</taxon>
        <taxon>Fungi</taxon>
        <taxon>Dikarya</taxon>
        <taxon>Ascomycota</taxon>
        <taxon>Pezizomycotina</taxon>
        <taxon>Eurotiomycetes</taxon>
        <taxon>Eurotiomycetidae</taxon>
        <taxon>Eurotiales</taxon>
        <taxon>Aspergillaceae</taxon>
        <taxon>Aspergillus</taxon>
        <taxon>Aspergillus subgen. Nidulantes</taxon>
    </lineage>
</organism>
<proteinExistence type="predicted"/>
<evidence type="ECO:0000313" key="2">
    <source>
        <dbReference type="EMBL" id="KAL2848854.1"/>
    </source>
</evidence>
<keyword evidence="3" id="KW-1185">Reference proteome</keyword>